<proteinExistence type="predicted"/>
<dbReference type="InterPro" id="IPR041577">
    <property type="entry name" value="RT_RNaseH_2"/>
</dbReference>
<dbReference type="InterPro" id="IPR036397">
    <property type="entry name" value="RNaseH_sf"/>
</dbReference>
<dbReference type="InterPro" id="IPR043502">
    <property type="entry name" value="DNA/RNA_pol_sf"/>
</dbReference>
<dbReference type="SUPFAM" id="SSF56672">
    <property type="entry name" value="DNA/RNA polymerases"/>
    <property type="match status" value="1"/>
</dbReference>
<accession>A0A699IHD1</accession>
<dbReference type="Gene3D" id="3.30.70.270">
    <property type="match status" value="1"/>
</dbReference>
<dbReference type="Gene3D" id="1.10.340.70">
    <property type="match status" value="1"/>
</dbReference>
<feature type="domain" description="Integrase catalytic" evidence="2">
    <location>
        <begin position="316"/>
        <end position="411"/>
    </location>
</feature>
<comment type="caution">
    <text evidence="3">The sequence shown here is derived from an EMBL/GenBank/DDBJ whole genome shotgun (WGS) entry which is preliminary data.</text>
</comment>
<dbReference type="InterPro" id="IPR001584">
    <property type="entry name" value="Integrase_cat-core"/>
</dbReference>
<dbReference type="Pfam" id="PF00665">
    <property type="entry name" value="rve"/>
    <property type="match status" value="1"/>
</dbReference>
<dbReference type="FunFam" id="3.30.70.270:FF:000020">
    <property type="entry name" value="Transposon Tf2-6 polyprotein-like Protein"/>
    <property type="match status" value="1"/>
</dbReference>
<dbReference type="Gene3D" id="3.30.420.10">
    <property type="entry name" value="Ribonuclease H-like superfamily/Ribonuclease H"/>
    <property type="match status" value="2"/>
</dbReference>
<keyword evidence="1" id="KW-0511">Multifunctional enzyme</keyword>
<dbReference type="PANTHER" id="PTHR37984">
    <property type="entry name" value="PROTEIN CBG26694"/>
    <property type="match status" value="1"/>
</dbReference>
<gene>
    <name evidence="3" type="ORF">Tci_527585</name>
</gene>
<dbReference type="Pfam" id="PF17921">
    <property type="entry name" value="Integrase_H2C2"/>
    <property type="match status" value="1"/>
</dbReference>
<dbReference type="PROSITE" id="PS50994">
    <property type="entry name" value="INTEGRASE"/>
    <property type="match status" value="1"/>
</dbReference>
<dbReference type="InterPro" id="IPR012337">
    <property type="entry name" value="RNaseH-like_sf"/>
</dbReference>
<protein>
    <recommendedName>
        <fullName evidence="2">Integrase catalytic domain-containing protein</fullName>
    </recommendedName>
</protein>
<evidence type="ECO:0000313" key="3">
    <source>
        <dbReference type="EMBL" id="GEZ55612.1"/>
    </source>
</evidence>
<dbReference type="AlphaFoldDB" id="A0A699IHD1"/>
<dbReference type="SUPFAM" id="SSF53098">
    <property type="entry name" value="Ribonuclease H-like"/>
    <property type="match status" value="1"/>
</dbReference>
<dbReference type="CDD" id="cd09274">
    <property type="entry name" value="RNase_HI_RT_Ty3"/>
    <property type="match status" value="1"/>
</dbReference>
<dbReference type="InterPro" id="IPR041588">
    <property type="entry name" value="Integrase_H2C2"/>
</dbReference>
<dbReference type="GO" id="GO:0003824">
    <property type="term" value="F:catalytic activity"/>
    <property type="evidence" value="ECO:0007669"/>
    <property type="project" value="UniProtKB-KW"/>
</dbReference>
<name>A0A699IHD1_TANCI</name>
<organism evidence="3">
    <name type="scientific">Tanacetum cinerariifolium</name>
    <name type="common">Dalmatian daisy</name>
    <name type="synonym">Chrysanthemum cinerariifolium</name>
    <dbReference type="NCBI Taxonomy" id="118510"/>
    <lineage>
        <taxon>Eukaryota</taxon>
        <taxon>Viridiplantae</taxon>
        <taxon>Streptophyta</taxon>
        <taxon>Embryophyta</taxon>
        <taxon>Tracheophyta</taxon>
        <taxon>Spermatophyta</taxon>
        <taxon>Magnoliopsida</taxon>
        <taxon>eudicotyledons</taxon>
        <taxon>Gunneridae</taxon>
        <taxon>Pentapetalae</taxon>
        <taxon>asterids</taxon>
        <taxon>campanulids</taxon>
        <taxon>Asterales</taxon>
        <taxon>Asteraceae</taxon>
        <taxon>Asteroideae</taxon>
        <taxon>Anthemideae</taxon>
        <taxon>Anthemidinae</taxon>
        <taxon>Tanacetum</taxon>
    </lineage>
</organism>
<dbReference type="Pfam" id="PF17919">
    <property type="entry name" value="RT_RNaseH_2"/>
    <property type="match status" value="1"/>
</dbReference>
<evidence type="ECO:0000259" key="2">
    <source>
        <dbReference type="PROSITE" id="PS50994"/>
    </source>
</evidence>
<dbReference type="GO" id="GO:0003676">
    <property type="term" value="F:nucleic acid binding"/>
    <property type="evidence" value="ECO:0007669"/>
    <property type="project" value="InterPro"/>
</dbReference>
<dbReference type="PANTHER" id="PTHR37984:SF5">
    <property type="entry name" value="PROTEIN NYNRIN-LIKE"/>
    <property type="match status" value="1"/>
</dbReference>
<evidence type="ECO:0000256" key="1">
    <source>
        <dbReference type="ARBA" id="ARBA00023268"/>
    </source>
</evidence>
<dbReference type="EMBL" id="BKCJ010293379">
    <property type="protein sequence ID" value="GEZ55612.1"/>
    <property type="molecule type" value="Genomic_DNA"/>
</dbReference>
<dbReference type="InterPro" id="IPR043128">
    <property type="entry name" value="Rev_trsase/Diguanyl_cyclase"/>
</dbReference>
<reference evidence="3" key="1">
    <citation type="journal article" date="2019" name="Sci. Rep.">
        <title>Draft genome of Tanacetum cinerariifolium, the natural source of mosquito coil.</title>
        <authorList>
            <person name="Yamashiro T."/>
            <person name="Shiraishi A."/>
            <person name="Satake H."/>
            <person name="Nakayama K."/>
        </authorList>
    </citation>
    <scope>NUCLEOTIDE SEQUENCE</scope>
</reference>
<dbReference type="InterPro" id="IPR050951">
    <property type="entry name" value="Retrovirus_Pol_polyprotein"/>
</dbReference>
<dbReference type="GO" id="GO:0015074">
    <property type="term" value="P:DNA integration"/>
    <property type="evidence" value="ECO:0007669"/>
    <property type="project" value="InterPro"/>
</dbReference>
<sequence length="548" mass="62992">MVKEGIVLGHKISKKGIEVDKAKIEVISKLPHPTTVKEIRSFLGHAGFYRRFIKDFTKISRPMTHLLEKNSPFIFSKECIHAFRTLKDKLTKAPILIAPNWDQPFELMCDANDYGVGAVLGQRIEKHFQPIHYASKTMNQAEANYTTTEKEMLAKHAKARLLRWILLLHEFNFKVIDTRGAENYAADHLSQLENPYKNTFDPKEIKETFTLESLNKVAHKDPSTPWFADLANYHVENFIIKGPALSKIFRLCVAGKEAIDILNACHSGPTGGHYRANYTAKKVFDSGFYLPMIYKDAFELIKRCDSCQRQGKISQKDKMPHNSIQICEIFDVWGIDFMGPFSSSKGNKYILVAIDYLSKWVEAKALPTNDARVVVKFLKSLFSRFGTPKAIINDRGTHFCNDQFSRVMAKMVGENYASWSDKLEDALWAFQTAFKTSVGCTPYRLVYGKACHLSLELEHKAYWSLKHANFDFKTMGDHRKLQLNELNELRDQAYENSLIYKERTKKLHDDKIKNRIFNVGDQVLLFNSRLKIFSGKLKSRWSGPFTIS</sequence>